<keyword evidence="2" id="KW-1185">Reference proteome</keyword>
<dbReference type="Proteomes" id="UP001060085">
    <property type="component" value="Linkage Group LG04"/>
</dbReference>
<name>A0ACC0B8C2_CATRO</name>
<proteinExistence type="predicted"/>
<sequence length="1806" mass="206814">MLNLQPSSLKRNRMENGKDQDYNTSTAWKASETSISIGVISPYAAQVAAIKEKLHERYDNKGFVVKVDSADGFQGEEDDVVIISTVRANNSGSLGSLSSPSSTNVALTRARHSLWILGNEQTLIHDQSVWESLVYDAKKRDCFFNADEDPELSKTILDVKGDLDQLDDFLNGDSILFSNKKWKVLFSEFFRRSFVNLKSIQMKRLVMNLLIKLASGWRPTKKTVDLVCKKSVMILKQFKVQELYVVCTNDIVNEFGYIQVLKVWDLLPLEGIPVLQSRLDGIFQMYTPNFINHCNEKSVLGKLEIPKTWPNTSNITQYEKLNDNMFEGDGKNFLENSRVSESFLLVKFYSMSVGLVNNLLLDGELDAPFEVTDEERVIIQSCRSCCILGRSGTGKTTVLILKLFQKEQIHRIALEGFTEAERSGSSGVEKRTWWDNSRLGTNGTVLRQLFVTINPMLCHAVKQKISQLQRFSGHVDFTLESNSLEQDIDERERDIPDSFVGIPAKKYPLIITFRKFLMMLDGTLGDSYFLRFKRFLGGDGKSLKSVSLQTIVRMKEVNYERFCSSYWPHFNARLVKDLEPSKVFSEILSNIKGGSEAGKDSNFVLSLEVYISISDRKGTALSSLNRERIYKIFQDYEKMKMRRGEFDIADYVMNLHHRLKNKKLVGDKMDFVYVDEVQDLSMRQISLFKYLCKNVREGFVFSGDTAQTISRGVDFRFQDIRSLFYNEFVIASNCDRSFAGKGKGQLTPLFPLAQNFRTHAAVIRLAQSTVDLLYHFFPQSVDILKAETSLIYGEAPLLLQARENENTLETIFSEIANGHGKTVGFGAQQVILVRDDSVKKEVSDFVRNRALVLTIMECKGLEFEDVFLYKFFGSSPLGNQWRIIYKFMDGKDLLDPCFPKCFPSIYHEKHGILLYELKLLYVAITRTKQRLCILESAEDFLNPMIYYWKKLCLVQEKEVNNSVALALYMTSSPEEWKSRGVKLYWEKNYEMAAVCFERSGDVSWEKRAKASGLRATADVLRYSNPKDACIMLQEAGEMFDSLGQAETAAECFCDLGDYERAGEIYLEKCREPELMKAGECFTLASCFKRAAEVYFKGNYTSECLSVCKKGELFKPGLRYIEHWKQSEHSCSLSERGKELDKIEQGFKESCAMRYHKYGDNKTMMKYVRAFLSMDFKRNFLKSTSCFDELLLLEEESGYFKEAAEMAKLRGDLLLEADLLAKGGNFREASLVILWYVLPNSLWVGTSRGWPLKGFAKKEEILKKALSYAKRESDHFYELVCTEATALSHENVDLVQLCQHLSFSQNHRNDRVVLLYLRKILDVHFQVDLVEYVWDWEDSLSSDDVERHSKDMILKKQVSVGTLMYFWTQWKEKMMDVLRYLEHMEKKDISEYSGGYDDFFCLNYFGVQKELSSDLNGKCVLMIPDAAWVKHTLYHSICLGKSIYNVDARDFCYDAQIHLRGEIVSVGLKVLETMEALQNWSNCQRICLLWILSLSVFHNAPPWRDFVFVLLDFRSRRSKINRRREIQDNYNQNQYWSFFSKTKEISKTDKIPDCIDTFYDLVADIYEKDWGQSFHFTPSVFGKSQLEATPLQEEKAADLIEAKPSDKILDVGCGVGGPMRTIAAHSRCNVVGIIINEYQVKRARVLNKKAGLHSYCEVVLGNFLKMAFDYNSFNGAYSIEATCHAPKLEDVYAEVLRVLKLGALYIIHGIEISNALPGLRHYTDIAEIAKKVGFEIVKEKDLAVPPAGLWRHIAATVLAGLGIAPKRTMAVRKMLCSMVDDLIGGGETGIFSPMHMIICRKPYPKTK</sequence>
<evidence type="ECO:0000313" key="2">
    <source>
        <dbReference type="Proteomes" id="UP001060085"/>
    </source>
</evidence>
<comment type="caution">
    <text evidence="1">The sequence shown here is derived from an EMBL/GenBank/DDBJ whole genome shotgun (WGS) entry which is preliminary data.</text>
</comment>
<evidence type="ECO:0000313" key="1">
    <source>
        <dbReference type="EMBL" id="KAI5668877.1"/>
    </source>
</evidence>
<gene>
    <name evidence="1" type="ORF">M9H77_18730</name>
</gene>
<organism evidence="1 2">
    <name type="scientific">Catharanthus roseus</name>
    <name type="common">Madagascar periwinkle</name>
    <name type="synonym">Vinca rosea</name>
    <dbReference type="NCBI Taxonomy" id="4058"/>
    <lineage>
        <taxon>Eukaryota</taxon>
        <taxon>Viridiplantae</taxon>
        <taxon>Streptophyta</taxon>
        <taxon>Embryophyta</taxon>
        <taxon>Tracheophyta</taxon>
        <taxon>Spermatophyta</taxon>
        <taxon>Magnoliopsida</taxon>
        <taxon>eudicotyledons</taxon>
        <taxon>Gunneridae</taxon>
        <taxon>Pentapetalae</taxon>
        <taxon>asterids</taxon>
        <taxon>lamiids</taxon>
        <taxon>Gentianales</taxon>
        <taxon>Apocynaceae</taxon>
        <taxon>Rauvolfioideae</taxon>
        <taxon>Vinceae</taxon>
        <taxon>Catharanthinae</taxon>
        <taxon>Catharanthus</taxon>
    </lineage>
</organism>
<reference evidence="2" key="1">
    <citation type="journal article" date="2023" name="Nat. Plants">
        <title>Single-cell RNA sequencing provides a high-resolution roadmap for understanding the multicellular compartmentation of specialized metabolism.</title>
        <authorList>
            <person name="Sun S."/>
            <person name="Shen X."/>
            <person name="Li Y."/>
            <person name="Li Y."/>
            <person name="Wang S."/>
            <person name="Li R."/>
            <person name="Zhang H."/>
            <person name="Shen G."/>
            <person name="Guo B."/>
            <person name="Wei J."/>
            <person name="Xu J."/>
            <person name="St-Pierre B."/>
            <person name="Chen S."/>
            <person name="Sun C."/>
        </authorList>
    </citation>
    <scope>NUCLEOTIDE SEQUENCE [LARGE SCALE GENOMIC DNA]</scope>
</reference>
<dbReference type="EMBL" id="CM044704">
    <property type="protein sequence ID" value="KAI5668877.1"/>
    <property type="molecule type" value="Genomic_DNA"/>
</dbReference>
<protein>
    <submittedName>
        <fullName evidence="1">Uncharacterized protein</fullName>
    </submittedName>
</protein>
<accession>A0ACC0B8C2</accession>